<evidence type="ECO:0000256" key="8">
    <source>
        <dbReference type="ARBA" id="ARBA00022723"/>
    </source>
</evidence>
<evidence type="ECO:0000313" key="14">
    <source>
        <dbReference type="EMBL" id="OGY55452.1"/>
    </source>
</evidence>
<dbReference type="SUPFAM" id="SSF53098">
    <property type="entry name" value="Ribonuclease H-like"/>
    <property type="match status" value="1"/>
</dbReference>
<accession>A0A1G1YSW2</accession>
<comment type="cofactor">
    <cofactor evidence="2">
        <name>Mg(2+)</name>
        <dbReference type="ChEBI" id="CHEBI:18420"/>
    </cofactor>
</comment>
<keyword evidence="7 11" id="KW-0540">Nuclease</keyword>
<evidence type="ECO:0000256" key="11">
    <source>
        <dbReference type="PROSITE-ProRule" id="PRU01319"/>
    </source>
</evidence>
<sequence>MGTSVKIIVGVDEAGRGPVLGPLVMVAIAMKEGELKKLEWLGVKDSKQLSSEVREELFERIHEVVHDFRIEVIEPDAIDLSLREPGTNLNWLEAETCARMVSELDPDTIIIDCPSPNIKAYTDFISSRLSKAVREKAQLIIEHKADVNYIVASAASIVAKVIRD</sequence>
<dbReference type="PANTHER" id="PTHR10954">
    <property type="entry name" value="RIBONUCLEASE H2 SUBUNIT A"/>
    <property type="match status" value="1"/>
</dbReference>
<feature type="binding site" evidence="11">
    <location>
        <position position="12"/>
    </location>
    <ligand>
        <name>a divalent metal cation</name>
        <dbReference type="ChEBI" id="CHEBI:60240"/>
    </ligand>
</feature>
<evidence type="ECO:0000256" key="2">
    <source>
        <dbReference type="ARBA" id="ARBA00001946"/>
    </source>
</evidence>
<dbReference type="GO" id="GO:0003723">
    <property type="term" value="F:RNA binding"/>
    <property type="evidence" value="ECO:0007669"/>
    <property type="project" value="UniProtKB-UniRule"/>
</dbReference>
<dbReference type="EMBL" id="MHIN01000015">
    <property type="protein sequence ID" value="OGY55452.1"/>
    <property type="molecule type" value="Genomic_DNA"/>
</dbReference>
<dbReference type="Gene3D" id="3.30.420.10">
    <property type="entry name" value="Ribonuclease H-like superfamily/Ribonuclease H"/>
    <property type="match status" value="1"/>
</dbReference>
<dbReference type="InterPro" id="IPR036397">
    <property type="entry name" value="RNaseH_sf"/>
</dbReference>
<dbReference type="PANTHER" id="PTHR10954:SF23">
    <property type="entry name" value="RIBONUCLEASE"/>
    <property type="match status" value="1"/>
</dbReference>
<evidence type="ECO:0000256" key="12">
    <source>
        <dbReference type="RuleBase" id="RU003515"/>
    </source>
</evidence>
<dbReference type="EC" id="3.1.26.4" evidence="12"/>
<evidence type="ECO:0000256" key="6">
    <source>
        <dbReference type="ARBA" id="ARBA00022490"/>
    </source>
</evidence>
<evidence type="ECO:0000256" key="1">
    <source>
        <dbReference type="ARBA" id="ARBA00000077"/>
    </source>
</evidence>
<keyword evidence="9 11" id="KW-0255">Endonuclease</keyword>
<dbReference type="GO" id="GO:0006298">
    <property type="term" value="P:mismatch repair"/>
    <property type="evidence" value="ECO:0007669"/>
    <property type="project" value="TreeGrafter"/>
</dbReference>
<dbReference type="InterPro" id="IPR004649">
    <property type="entry name" value="RNase_H2_suA"/>
</dbReference>
<feature type="domain" description="RNase H type-2" evidence="13">
    <location>
        <begin position="6"/>
        <end position="164"/>
    </location>
</feature>
<dbReference type="Proteomes" id="UP000178122">
    <property type="component" value="Unassembled WGS sequence"/>
</dbReference>
<dbReference type="AlphaFoldDB" id="A0A1G1YSW2"/>
<dbReference type="GO" id="GO:0032299">
    <property type="term" value="C:ribonuclease H2 complex"/>
    <property type="evidence" value="ECO:0007669"/>
    <property type="project" value="TreeGrafter"/>
</dbReference>
<dbReference type="InterPro" id="IPR001352">
    <property type="entry name" value="RNase_HII/HIII"/>
</dbReference>
<dbReference type="Pfam" id="PF01351">
    <property type="entry name" value="RNase_HII"/>
    <property type="match status" value="1"/>
</dbReference>
<dbReference type="GO" id="GO:0005737">
    <property type="term" value="C:cytoplasm"/>
    <property type="evidence" value="ECO:0007669"/>
    <property type="project" value="UniProtKB-SubCell"/>
</dbReference>
<keyword evidence="10 11" id="KW-0378">Hydrolase</keyword>
<feature type="binding site" evidence="11">
    <location>
        <position position="13"/>
    </location>
    <ligand>
        <name>a divalent metal cation</name>
        <dbReference type="ChEBI" id="CHEBI:60240"/>
    </ligand>
</feature>
<gene>
    <name evidence="14" type="ORF">A2912_01465</name>
</gene>
<comment type="subcellular location">
    <subcellularLocation>
        <location evidence="4">Cytoplasm</location>
    </subcellularLocation>
</comment>
<comment type="cofactor">
    <cofactor evidence="11">
        <name>Mn(2+)</name>
        <dbReference type="ChEBI" id="CHEBI:29035"/>
    </cofactor>
    <cofactor evidence="11">
        <name>Mg(2+)</name>
        <dbReference type="ChEBI" id="CHEBI:18420"/>
    </cofactor>
    <text evidence="11">Manganese or magnesium. Binds 1 divalent metal ion per monomer in the absence of substrate. May bind a second metal ion after substrate binding.</text>
</comment>
<keyword evidence="6" id="KW-0963">Cytoplasm</keyword>
<dbReference type="GO" id="GO:0046872">
    <property type="term" value="F:metal ion binding"/>
    <property type="evidence" value="ECO:0007669"/>
    <property type="project" value="UniProtKB-KW"/>
</dbReference>
<evidence type="ECO:0000259" key="13">
    <source>
        <dbReference type="PROSITE" id="PS51975"/>
    </source>
</evidence>
<protein>
    <recommendedName>
        <fullName evidence="12">Ribonuclease</fullName>
        <ecNumber evidence="12">3.1.26.4</ecNumber>
    </recommendedName>
</protein>
<evidence type="ECO:0000256" key="4">
    <source>
        <dbReference type="ARBA" id="ARBA00004496"/>
    </source>
</evidence>
<comment type="catalytic activity">
    <reaction evidence="1 11 12">
        <text>Endonucleolytic cleavage to 5'-phosphomonoester.</text>
        <dbReference type="EC" id="3.1.26.4"/>
    </reaction>
</comment>
<evidence type="ECO:0000313" key="15">
    <source>
        <dbReference type="Proteomes" id="UP000178122"/>
    </source>
</evidence>
<feature type="binding site" evidence="11">
    <location>
        <position position="112"/>
    </location>
    <ligand>
        <name>a divalent metal cation</name>
        <dbReference type="ChEBI" id="CHEBI:60240"/>
    </ligand>
</feature>
<evidence type="ECO:0000256" key="5">
    <source>
        <dbReference type="ARBA" id="ARBA00008378"/>
    </source>
</evidence>
<proteinExistence type="inferred from homology"/>
<dbReference type="GO" id="GO:0043137">
    <property type="term" value="P:DNA replication, removal of RNA primer"/>
    <property type="evidence" value="ECO:0007669"/>
    <property type="project" value="TreeGrafter"/>
</dbReference>
<comment type="function">
    <text evidence="3 12">Endonuclease that specifically degrades the RNA of RNA-DNA hybrids.</text>
</comment>
<name>A0A1G1YSW2_9BACT</name>
<comment type="similarity">
    <text evidence="5">Belongs to the RNase HII family. RnhC subfamily.</text>
</comment>
<keyword evidence="8 11" id="KW-0479">Metal-binding</keyword>
<evidence type="ECO:0000256" key="7">
    <source>
        <dbReference type="ARBA" id="ARBA00022722"/>
    </source>
</evidence>
<feature type="non-terminal residue" evidence="14">
    <location>
        <position position="164"/>
    </location>
</feature>
<dbReference type="GO" id="GO:0004523">
    <property type="term" value="F:RNA-DNA hybrid ribonuclease activity"/>
    <property type="evidence" value="ECO:0007669"/>
    <property type="project" value="UniProtKB-UniRule"/>
</dbReference>
<evidence type="ECO:0000256" key="10">
    <source>
        <dbReference type="ARBA" id="ARBA00022801"/>
    </source>
</evidence>
<dbReference type="InterPro" id="IPR024567">
    <property type="entry name" value="RNase_HII/HIII_dom"/>
</dbReference>
<organism evidence="14 15">
    <name type="scientific">Candidatus Buchananbacteria bacterium RIFCSPLOWO2_01_FULL_40_23b</name>
    <dbReference type="NCBI Taxonomy" id="1797544"/>
    <lineage>
        <taxon>Bacteria</taxon>
        <taxon>Candidatus Buchananiibacteriota</taxon>
    </lineage>
</organism>
<reference evidence="14 15" key="1">
    <citation type="journal article" date="2016" name="Nat. Commun.">
        <title>Thousands of microbial genomes shed light on interconnected biogeochemical processes in an aquifer system.</title>
        <authorList>
            <person name="Anantharaman K."/>
            <person name="Brown C.T."/>
            <person name="Hug L.A."/>
            <person name="Sharon I."/>
            <person name="Castelle C.J."/>
            <person name="Probst A.J."/>
            <person name="Thomas B.C."/>
            <person name="Singh A."/>
            <person name="Wilkins M.J."/>
            <person name="Karaoz U."/>
            <person name="Brodie E.L."/>
            <person name="Williams K.H."/>
            <person name="Hubbard S.S."/>
            <person name="Banfield J.F."/>
        </authorList>
    </citation>
    <scope>NUCLEOTIDE SEQUENCE [LARGE SCALE GENOMIC DNA]</scope>
</reference>
<evidence type="ECO:0000256" key="9">
    <source>
        <dbReference type="ARBA" id="ARBA00022759"/>
    </source>
</evidence>
<comment type="caution">
    <text evidence="14">The sequence shown here is derived from an EMBL/GenBank/DDBJ whole genome shotgun (WGS) entry which is preliminary data.</text>
</comment>
<evidence type="ECO:0000256" key="3">
    <source>
        <dbReference type="ARBA" id="ARBA00004065"/>
    </source>
</evidence>
<dbReference type="NCBIfam" id="TIGR00729">
    <property type="entry name" value="ribonuclease HII"/>
    <property type="match status" value="1"/>
</dbReference>
<dbReference type="InterPro" id="IPR012337">
    <property type="entry name" value="RNaseH-like_sf"/>
</dbReference>
<dbReference type="PROSITE" id="PS51975">
    <property type="entry name" value="RNASE_H_2"/>
    <property type="match status" value="1"/>
</dbReference>